<feature type="region of interest" description="Disordered" evidence="1">
    <location>
        <begin position="36"/>
        <end position="83"/>
    </location>
</feature>
<gene>
    <name evidence="2" type="ORF">CDL12_15292</name>
</gene>
<dbReference type="EMBL" id="NKXS01002793">
    <property type="protein sequence ID" value="PIN12092.1"/>
    <property type="molecule type" value="Genomic_DNA"/>
</dbReference>
<dbReference type="PANTHER" id="PTHR48213">
    <property type="entry name" value="VID27-LIKE PROTEIN"/>
    <property type="match status" value="1"/>
</dbReference>
<accession>A0A2G9H3K1</accession>
<proteinExistence type="predicted"/>
<organism evidence="2 3">
    <name type="scientific">Handroanthus impetiginosus</name>
    <dbReference type="NCBI Taxonomy" id="429701"/>
    <lineage>
        <taxon>Eukaryota</taxon>
        <taxon>Viridiplantae</taxon>
        <taxon>Streptophyta</taxon>
        <taxon>Embryophyta</taxon>
        <taxon>Tracheophyta</taxon>
        <taxon>Spermatophyta</taxon>
        <taxon>Magnoliopsida</taxon>
        <taxon>eudicotyledons</taxon>
        <taxon>Gunneridae</taxon>
        <taxon>Pentapetalae</taxon>
        <taxon>asterids</taxon>
        <taxon>lamiids</taxon>
        <taxon>Lamiales</taxon>
        <taxon>Bignoniaceae</taxon>
        <taxon>Crescentiina</taxon>
        <taxon>Tabebuia alliance</taxon>
        <taxon>Handroanthus</taxon>
    </lineage>
</organism>
<comment type="caution">
    <text evidence="2">The sequence shown here is derived from an EMBL/GenBank/DDBJ whole genome shotgun (WGS) entry which is preliminary data.</text>
</comment>
<sequence length="199" mass="22238">MERFLAKITASMATRGGSDFAEQYDAVDDDLSTWEFVNPSQSDDEDLYSFDSDDVTSEGGDVITDEPESKPVGEEEDDEEDAHEARGLGVLDAVISIQSLSVSPPMTFPVEMTSNHVYHDDGEGYDDGDGDSDDVYDMDDVDDELVPWKLKNRFGKQRIRKMGKRSGPKLNKSKKMPFYQNRPGCLHGKHGFGVQHTFI</sequence>
<protein>
    <submittedName>
        <fullName evidence="2">Uncharacterized protein</fullName>
    </submittedName>
</protein>
<evidence type="ECO:0000313" key="2">
    <source>
        <dbReference type="EMBL" id="PIN12092.1"/>
    </source>
</evidence>
<name>A0A2G9H3K1_9LAMI</name>
<dbReference type="Proteomes" id="UP000231279">
    <property type="component" value="Unassembled WGS sequence"/>
</dbReference>
<dbReference type="AlphaFoldDB" id="A0A2G9H3K1"/>
<reference evidence="3" key="1">
    <citation type="journal article" date="2018" name="Gigascience">
        <title>Genome assembly of the Pink Ipe (Handroanthus impetiginosus, Bignoniaceae), a highly valued, ecologically keystone Neotropical timber forest tree.</title>
        <authorList>
            <person name="Silva-Junior O.B."/>
            <person name="Grattapaglia D."/>
            <person name="Novaes E."/>
            <person name="Collevatti R.G."/>
        </authorList>
    </citation>
    <scope>NUCLEOTIDE SEQUENCE [LARGE SCALE GENOMIC DNA]</scope>
    <source>
        <strain evidence="3">cv. UFG-1</strain>
    </source>
</reference>
<dbReference type="PANTHER" id="PTHR48213:SF1">
    <property type="entry name" value="PROSTATIC SPERMINE-BINDING-LIKE PROTEIN"/>
    <property type="match status" value="1"/>
</dbReference>
<feature type="compositionally biased region" description="Basic residues" evidence="1">
    <location>
        <begin position="157"/>
        <end position="175"/>
    </location>
</feature>
<keyword evidence="3" id="KW-1185">Reference proteome</keyword>
<dbReference type="OrthoDB" id="1719291at2759"/>
<feature type="compositionally biased region" description="Acidic residues" evidence="1">
    <location>
        <begin position="42"/>
        <end position="56"/>
    </location>
</feature>
<evidence type="ECO:0000313" key="3">
    <source>
        <dbReference type="Proteomes" id="UP000231279"/>
    </source>
</evidence>
<evidence type="ECO:0000256" key="1">
    <source>
        <dbReference type="SAM" id="MobiDB-lite"/>
    </source>
</evidence>
<feature type="region of interest" description="Disordered" evidence="1">
    <location>
        <begin position="157"/>
        <end position="179"/>
    </location>
</feature>